<organism evidence="1">
    <name type="scientific">Ignavibacterium album</name>
    <dbReference type="NCBI Taxonomy" id="591197"/>
    <lineage>
        <taxon>Bacteria</taxon>
        <taxon>Pseudomonadati</taxon>
        <taxon>Ignavibacteriota</taxon>
        <taxon>Ignavibacteria</taxon>
        <taxon>Ignavibacteriales</taxon>
        <taxon>Ignavibacteriaceae</taxon>
        <taxon>Ignavibacterium</taxon>
    </lineage>
</organism>
<dbReference type="EMBL" id="DSVI01000010">
    <property type="protein sequence ID" value="HGT48198.1"/>
    <property type="molecule type" value="Genomic_DNA"/>
</dbReference>
<dbReference type="AlphaFoldDB" id="A0A832D226"/>
<proteinExistence type="predicted"/>
<gene>
    <name evidence="1" type="ORF">ENS56_09190</name>
</gene>
<reference evidence="1" key="1">
    <citation type="journal article" date="2020" name="mSystems">
        <title>Genome- and Community-Level Interaction Insights into Carbon Utilization and Element Cycling Functions of Hydrothermarchaeota in Hydrothermal Sediment.</title>
        <authorList>
            <person name="Zhou Z."/>
            <person name="Liu Y."/>
            <person name="Xu W."/>
            <person name="Pan J."/>
            <person name="Luo Z.H."/>
            <person name="Li M."/>
        </authorList>
    </citation>
    <scope>NUCLEOTIDE SEQUENCE [LARGE SCALE GENOMIC DNA]</scope>
    <source>
        <strain evidence="1">SpSt-500</strain>
    </source>
</reference>
<evidence type="ECO:0000313" key="1">
    <source>
        <dbReference type="EMBL" id="HGT48198.1"/>
    </source>
</evidence>
<name>A0A832D226_9BACT</name>
<comment type="caution">
    <text evidence="1">The sequence shown here is derived from an EMBL/GenBank/DDBJ whole genome shotgun (WGS) entry which is preliminary data.</text>
</comment>
<protein>
    <submittedName>
        <fullName evidence="1">Uncharacterized protein</fullName>
    </submittedName>
</protein>
<sequence>MSEQNKIIVPDSCPHCGHKLTPWQQVLLKVDKALVCKNCWYRIILEDIEEPKSSDKKDSKDSSDKGN</sequence>
<accession>A0A832D226</accession>